<name>A0A1M5DD91_9GAMM</name>
<dbReference type="NCBIfam" id="TIGR02532">
    <property type="entry name" value="IV_pilin_GFxxxE"/>
    <property type="match status" value="1"/>
</dbReference>
<dbReference type="RefSeq" id="WP_072824664.1">
    <property type="nucleotide sequence ID" value="NZ_FQUJ01000017.1"/>
</dbReference>
<evidence type="ECO:0000313" key="2">
    <source>
        <dbReference type="Proteomes" id="UP000184346"/>
    </source>
</evidence>
<gene>
    <name evidence="1" type="ORF">SAMN02745148_03191</name>
</gene>
<accession>A0A1M5DD91</accession>
<dbReference type="EMBL" id="FQUJ01000017">
    <property type="protein sequence ID" value="SHF64920.1"/>
    <property type="molecule type" value="Genomic_DNA"/>
</dbReference>
<reference evidence="1 2" key="1">
    <citation type="submission" date="2016-11" db="EMBL/GenBank/DDBJ databases">
        <authorList>
            <person name="Jaros S."/>
            <person name="Januszkiewicz K."/>
            <person name="Wedrychowicz H."/>
        </authorList>
    </citation>
    <scope>NUCLEOTIDE SEQUENCE [LARGE SCALE GENOMIC DNA]</scope>
    <source>
        <strain evidence="1 2">DSM 19980</strain>
    </source>
</reference>
<proteinExistence type="predicted"/>
<dbReference type="PANTHER" id="PTHR30093">
    <property type="entry name" value="GENERAL SECRETION PATHWAY PROTEIN G"/>
    <property type="match status" value="1"/>
</dbReference>
<protein>
    <submittedName>
        <fullName evidence="1">Type IV pilus assembly protein PilE</fullName>
    </submittedName>
</protein>
<dbReference type="Pfam" id="PF07963">
    <property type="entry name" value="N_methyl"/>
    <property type="match status" value="1"/>
</dbReference>
<dbReference type="Pfam" id="PF16732">
    <property type="entry name" value="ComP_DUS"/>
    <property type="match status" value="1"/>
</dbReference>
<dbReference type="SUPFAM" id="SSF54523">
    <property type="entry name" value="Pili subunits"/>
    <property type="match status" value="1"/>
</dbReference>
<dbReference type="Proteomes" id="UP000184346">
    <property type="component" value="Unassembled WGS sequence"/>
</dbReference>
<dbReference type="InterPro" id="IPR031982">
    <property type="entry name" value="PilE-like"/>
</dbReference>
<keyword evidence="2" id="KW-1185">Reference proteome</keyword>
<dbReference type="OrthoDB" id="5296638at2"/>
<dbReference type="InterPro" id="IPR045584">
    <property type="entry name" value="Pilin-like"/>
</dbReference>
<organism evidence="1 2">
    <name type="scientific">Modicisalibacter ilicicola DSM 19980</name>
    <dbReference type="NCBI Taxonomy" id="1121942"/>
    <lineage>
        <taxon>Bacteria</taxon>
        <taxon>Pseudomonadati</taxon>
        <taxon>Pseudomonadota</taxon>
        <taxon>Gammaproteobacteria</taxon>
        <taxon>Oceanospirillales</taxon>
        <taxon>Halomonadaceae</taxon>
        <taxon>Modicisalibacter</taxon>
    </lineage>
</organism>
<dbReference type="GO" id="GO:0043683">
    <property type="term" value="P:type IV pilus assembly"/>
    <property type="evidence" value="ECO:0007669"/>
    <property type="project" value="InterPro"/>
</dbReference>
<sequence>MRRQKGFTLMEMMITVAIVGILAAIAVPSYQRYTERANRTEAQALMNEFAQRLERRYSQTFSYGADGNGYTPANLNLPMDQNAAPRYQFAIDITNGGNSFVIRALPDAGQAGDGCGALSLDQNGARLPVTQGCWGS</sequence>
<dbReference type="Gene3D" id="3.30.700.10">
    <property type="entry name" value="Glycoprotein, Type 4 Pilin"/>
    <property type="match status" value="1"/>
</dbReference>
<dbReference type="AlphaFoldDB" id="A0A1M5DD91"/>
<dbReference type="STRING" id="1121942.SAMN02745148_03191"/>
<dbReference type="InterPro" id="IPR012902">
    <property type="entry name" value="N_methyl_site"/>
</dbReference>
<dbReference type="PANTHER" id="PTHR30093:SF47">
    <property type="entry name" value="TYPE IV PILUS NON-CORE MINOR PILIN PILE"/>
    <property type="match status" value="1"/>
</dbReference>
<evidence type="ECO:0000313" key="1">
    <source>
        <dbReference type="EMBL" id="SHF64920.1"/>
    </source>
</evidence>